<sequence length="331" mass="35241">MASLNRSNATAARGARPLPPRLYTATTPRGQVPALPLLHIPAAGPRPRVQTSNLPALSTGGGDHAAREQSREMHNQALSIVTRPAESASPAPGQQLAGQLEQLSLTPASARAGSVGSGSSSSNATAAAAAAAADDEEEYALCDANIKVMRKLGEGSVGTVHKIEYLPARKIMARKLMAVYPDEANHRQIVRELRLLKQCQSPYIVKFYGAYCSTDDDGQSIAICMEYCEGGSLESVYKRVDRLRGHIGEGVLGKVAVAVLNGLVHLHASKVIHRDVKPSNILLTGRGEIKLCDFGVSGELVDSIAQTFVGTSYYMAPERIQGDRYAVQSDV</sequence>
<feature type="non-terminal residue" evidence="1">
    <location>
        <position position="331"/>
    </location>
</feature>
<protein>
    <submittedName>
        <fullName evidence="1">Protein kinase C signaling pathway involved MAPKK protein</fullName>
        <ecNumber evidence="1">2.7.12.2</ecNumber>
    </submittedName>
</protein>
<dbReference type="EMBL" id="JANBUN010004222">
    <property type="protein sequence ID" value="KAJ2787177.1"/>
    <property type="molecule type" value="Genomic_DNA"/>
</dbReference>
<organism evidence="1 2">
    <name type="scientific">Coemansia helicoidea</name>
    <dbReference type="NCBI Taxonomy" id="1286919"/>
    <lineage>
        <taxon>Eukaryota</taxon>
        <taxon>Fungi</taxon>
        <taxon>Fungi incertae sedis</taxon>
        <taxon>Zoopagomycota</taxon>
        <taxon>Kickxellomycotina</taxon>
        <taxon>Kickxellomycetes</taxon>
        <taxon>Kickxellales</taxon>
        <taxon>Kickxellaceae</taxon>
        <taxon>Coemansia</taxon>
    </lineage>
</organism>
<gene>
    <name evidence="1" type="primary">MKK1_2</name>
    <name evidence="1" type="ORF">H4R21_007129</name>
</gene>
<keyword evidence="1" id="KW-0418">Kinase</keyword>
<proteinExistence type="predicted"/>
<reference evidence="1" key="1">
    <citation type="submission" date="2022-07" db="EMBL/GenBank/DDBJ databases">
        <title>Phylogenomic reconstructions and comparative analyses of Kickxellomycotina fungi.</title>
        <authorList>
            <person name="Reynolds N.K."/>
            <person name="Stajich J.E."/>
            <person name="Barry K."/>
            <person name="Grigoriev I.V."/>
            <person name="Crous P."/>
            <person name="Smith M.E."/>
        </authorList>
    </citation>
    <scope>NUCLEOTIDE SEQUENCE</scope>
    <source>
        <strain evidence="1">BCRC 34780</strain>
    </source>
</reference>
<evidence type="ECO:0000313" key="1">
    <source>
        <dbReference type="EMBL" id="KAJ2787177.1"/>
    </source>
</evidence>
<accession>A0ACC1KD35</accession>
<comment type="caution">
    <text evidence="1">The sequence shown here is derived from an EMBL/GenBank/DDBJ whole genome shotgun (WGS) entry which is preliminary data.</text>
</comment>
<keyword evidence="1" id="KW-0808">Transferase</keyword>
<keyword evidence="2" id="KW-1185">Reference proteome</keyword>
<evidence type="ECO:0000313" key="2">
    <source>
        <dbReference type="Proteomes" id="UP001140087"/>
    </source>
</evidence>
<name>A0ACC1KD35_9FUNG</name>
<dbReference type="EC" id="2.7.12.2" evidence="1"/>
<dbReference type="Proteomes" id="UP001140087">
    <property type="component" value="Unassembled WGS sequence"/>
</dbReference>